<dbReference type="Pfam" id="PF00210">
    <property type="entry name" value="Ferritin"/>
    <property type="match status" value="1"/>
</dbReference>
<dbReference type="GO" id="GO:0008199">
    <property type="term" value="F:ferric iron binding"/>
    <property type="evidence" value="ECO:0007669"/>
    <property type="project" value="InterPro"/>
</dbReference>
<gene>
    <name evidence="3" type="ORF">B521_0156</name>
</gene>
<accession>A0A4Y5FEP8</accession>
<dbReference type="InterPro" id="IPR012347">
    <property type="entry name" value="Ferritin-like"/>
</dbReference>
<dbReference type="Gene3D" id="1.20.1260.10">
    <property type="match status" value="1"/>
</dbReference>
<proteinExistence type="inferred from homology"/>
<reference evidence="3 4" key="1">
    <citation type="submission" date="2019-02" db="EMBL/GenBank/DDBJ databases">
        <title>Isolation of virulent Lactobacillus brevis phages.</title>
        <authorList>
            <person name="Feyereisen M."/>
            <person name="Mahony J."/>
            <person name="O'Sullivan T."/>
            <person name="van Sinderen D."/>
        </authorList>
    </citation>
    <scope>NUCLEOTIDE SEQUENCE [LARGE SCALE GENOMIC DNA]</scope>
</reference>
<dbReference type="InterPro" id="IPR009078">
    <property type="entry name" value="Ferritin-like_SF"/>
</dbReference>
<sequence>MNIDKSVTYDFDNSIVVMNKLLANLHVLWIKTHQAHWYLISSSGGMTDFLILHDWLDKPLDFLIDMIDDIAERIIMINGRPVSTTSDISSLSSISEEKIDLLEYSSDSLLNRTVNDFRLLRNEISNSIKALDEDGDVSDSNKLQDDLSQINKYIWFMQATLGRTTLDSKLQ</sequence>
<comment type="similarity">
    <text evidence="1">Belongs to the Dps family.</text>
</comment>
<keyword evidence="4" id="KW-1185">Reference proteome</keyword>
<evidence type="ECO:0000256" key="1">
    <source>
        <dbReference type="ARBA" id="ARBA00009497"/>
    </source>
</evidence>
<dbReference type="SUPFAM" id="SSF47240">
    <property type="entry name" value="Ferritin-like"/>
    <property type="match status" value="1"/>
</dbReference>
<dbReference type="Proteomes" id="UP000308874">
    <property type="component" value="Segment"/>
</dbReference>
<organism evidence="3 4">
    <name type="scientific">Lactobacillus phage 521B</name>
    <dbReference type="NCBI Taxonomy" id="2510942"/>
    <lineage>
        <taxon>Viruses</taxon>
        <taxon>Duplodnaviria</taxon>
        <taxon>Heunggongvirae</taxon>
        <taxon>Uroviricota</taxon>
        <taxon>Caudoviricetes</taxon>
        <taxon>Herelleviridae</taxon>
        <taxon>Tybeckvirus</taxon>
        <taxon>Tybeckvirus tv521B</taxon>
    </lineage>
</organism>
<dbReference type="InterPro" id="IPR023188">
    <property type="entry name" value="DPS_DNA-bd_CS"/>
</dbReference>
<name>A0A4Y5FEP8_9CAUD</name>
<evidence type="ECO:0000313" key="3">
    <source>
        <dbReference type="EMBL" id="QBJ03506.1"/>
    </source>
</evidence>
<dbReference type="GO" id="GO:0016722">
    <property type="term" value="F:oxidoreductase activity, acting on metal ions"/>
    <property type="evidence" value="ECO:0007669"/>
    <property type="project" value="InterPro"/>
</dbReference>
<evidence type="ECO:0000313" key="4">
    <source>
        <dbReference type="Proteomes" id="UP000308874"/>
    </source>
</evidence>
<dbReference type="PANTHER" id="PTHR42932:SF1">
    <property type="entry name" value="GENERAL STRESS PROTEIN 20U"/>
    <property type="match status" value="1"/>
</dbReference>
<dbReference type="InterPro" id="IPR008331">
    <property type="entry name" value="Ferritin_DPS_dom"/>
</dbReference>
<dbReference type="PROSITE" id="PS00819">
    <property type="entry name" value="DPS_2"/>
    <property type="match status" value="1"/>
</dbReference>
<evidence type="ECO:0000259" key="2">
    <source>
        <dbReference type="Pfam" id="PF00210"/>
    </source>
</evidence>
<protein>
    <submittedName>
        <fullName evidence="3">DNA starvation/stationary phase protection protein</fullName>
    </submittedName>
</protein>
<feature type="domain" description="Ferritin/DPS" evidence="2">
    <location>
        <begin position="18"/>
        <end position="164"/>
    </location>
</feature>
<dbReference type="PIRSF" id="PIRSF005900">
    <property type="entry name" value="Dps"/>
    <property type="match status" value="1"/>
</dbReference>
<dbReference type="InterPro" id="IPR002177">
    <property type="entry name" value="DPS_DNA-bd"/>
</dbReference>
<dbReference type="EMBL" id="MK504443">
    <property type="protein sequence ID" value="QBJ03506.1"/>
    <property type="molecule type" value="Genomic_DNA"/>
</dbReference>
<dbReference type="PANTHER" id="PTHR42932">
    <property type="entry name" value="GENERAL STRESS PROTEIN 20U"/>
    <property type="match status" value="1"/>
</dbReference>